<dbReference type="EMBL" id="CAXIPU020000512">
    <property type="protein sequence ID" value="CAL1672350.1"/>
    <property type="molecule type" value="Genomic_DNA"/>
</dbReference>
<keyword evidence="3" id="KW-1185">Reference proteome</keyword>
<evidence type="ECO:0000313" key="3">
    <source>
        <dbReference type="Proteomes" id="UP001497644"/>
    </source>
</evidence>
<protein>
    <submittedName>
        <fullName evidence="2">Uncharacterized protein</fullName>
    </submittedName>
</protein>
<comment type="caution">
    <text evidence="2">The sequence shown here is derived from an EMBL/GenBank/DDBJ whole genome shotgun (WGS) entry which is preliminary data.</text>
</comment>
<organism evidence="2 3">
    <name type="scientific">Lasius platythorax</name>
    <dbReference type="NCBI Taxonomy" id="488582"/>
    <lineage>
        <taxon>Eukaryota</taxon>
        <taxon>Metazoa</taxon>
        <taxon>Ecdysozoa</taxon>
        <taxon>Arthropoda</taxon>
        <taxon>Hexapoda</taxon>
        <taxon>Insecta</taxon>
        <taxon>Pterygota</taxon>
        <taxon>Neoptera</taxon>
        <taxon>Endopterygota</taxon>
        <taxon>Hymenoptera</taxon>
        <taxon>Apocrita</taxon>
        <taxon>Aculeata</taxon>
        <taxon>Formicoidea</taxon>
        <taxon>Formicidae</taxon>
        <taxon>Formicinae</taxon>
        <taxon>Lasius</taxon>
        <taxon>Lasius</taxon>
    </lineage>
</organism>
<sequence length="77" mass="8474">MDALALVRRCEAERPPAQPTRFDQVQSDQRKAADVGHKTQTGTRTGGRSITKSRTPTASTAHRSTCGASSFRKERMK</sequence>
<name>A0AAV2MY55_9HYME</name>
<dbReference type="AlphaFoldDB" id="A0AAV2MY55"/>
<evidence type="ECO:0000313" key="2">
    <source>
        <dbReference type="EMBL" id="CAL1672350.1"/>
    </source>
</evidence>
<feature type="compositionally biased region" description="Basic and acidic residues" evidence="1">
    <location>
        <begin position="28"/>
        <end position="37"/>
    </location>
</feature>
<gene>
    <name evidence="2" type="ORF">LPLAT_LOCUS7019</name>
</gene>
<accession>A0AAV2MY55</accession>
<proteinExistence type="predicted"/>
<dbReference type="Proteomes" id="UP001497644">
    <property type="component" value="Unassembled WGS sequence"/>
</dbReference>
<reference evidence="2" key="1">
    <citation type="submission" date="2024-04" db="EMBL/GenBank/DDBJ databases">
        <authorList>
            <consortium name="Molecular Ecology Group"/>
        </authorList>
    </citation>
    <scope>NUCLEOTIDE SEQUENCE</scope>
</reference>
<evidence type="ECO:0000256" key="1">
    <source>
        <dbReference type="SAM" id="MobiDB-lite"/>
    </source>
</evidence>
<feature type="region of interest" description="Disordered" evidence="1">
    <location>
        <begin position="10"/>
        <end position="77"/>
    </location>
</feature>
<feature type="compositionally biased region" description="Polar residues" evidence="1">
    <location>
        <begin position="38"/>
        <end position="68"/>
    </location>
</feature>